<evidence type="ECO:0000313" key="2">
    <source>
        <dbReference type="EMBL" id="GAV83095.1"/>
    </source>
</evidence>
<dbReference type="AlphaFoldDB" id="A0A1Q3CSE1"/>
<evidence type="ECO:0000256" key="1">
    <source>
        <dbReference type="SAM" id="MobiDB-lite"/>
    </source>
</evidence>
<sequence length="414" mass="44395">MNQQSQDVSSASPADVPMKRKRGRPRKDESLIQGENKPSVPGSDSVKKNKQSLDTSNAVVSMVGQVVSGVIEGSFDAGYLLNVKVGGTDTHLRGVVFLPGKFTPITAANDVAPHAKMYTRKETPIPALNPQSQVHGFVPPSEPSNKQPVELKNNFPKLPDQIQHSKLLAGFQNAGEIQSTYVSIHPADQLAMSETGLSLGGNVPSQQSLEAGPKNQTASVIAQLKHDEFVEQDEVQQEFKASMLVKGPNIDIEETKVSEPLSAAPYVAMGYVAANQESQDEHKASEPKPNELVHDEVKTSILEHNQTSVFAEPVSVSTEPIGINLMVEKEASSKEDSPEHTHLNLGNKILSEDDASRLNGTPAYDATMVTETDSNSAPFTSISVLTFGGEAISSELKIATEGSSLPSMIDPQNL</sequence>
<dbReference type="EMBL" id="BDDD01002792">
    <property type="protein sequence ID" value="GAV83095.1"/>
    <property type="molecule type" value="Genomic_DNA"/>
</dbReference>
<evidence type="ECO:0000313" key="3">
    <source>
        <dbReference type="Proteomes" id="UP000187406"/>
    </source>
</evidence>
<proteinExistence type="predicted"/>
<comment type="caution">
    <text evidence="2">The sequence shown here is derived from an EMBL/GenBank/DDBJ whole genome shotgun (WGS) entry which is preliminary data.</text>
</comment>
<name>A0A1Q3CSE1_CEPFO</name>
<dbReference type="Proteomes" id="UP000187406">
    <property type="component" value="Unassembled WGS sequence"/>
</dbReference>
<keyword evidence="3" id="KW-1185">Reference proteome</keyword>
<dbReference type="PANTHER" id="PTHR34682:SF3">
    <property type="entry name" value="AT HOOK MOTIF-CONTAINING PROTEIN"/>
    <property type="match status" value="1"/>
</dbReference>
<dbReference type="FunCoup" id="A0A1Q3CSE1">
    <property type="interactions" value="38"/>
</dbReference>
<protein>
    <submittedName>
        <fullName evidence="2">AT_hook domain-containing protein</fullName>
    </submittedName>
</protein>
<reference evidence="3" key="1">
    <citation type="submission" date="2016-04" db="EMBL/GenBank/DDBJ databases">
        <title>Cephalotus genome sequencing.</title>
        <authorList>
            <person name="Fukushima K."/>
            <person name="Hasebe M."/>
            <person name="Fang X."/>
        </authorList>
    </citation>
    <scope>NUCLEOTIDE SEQUENCE [LARGE SCALE GENOMIC DNA]</scope>
    <source>
        <strain evidence="3">cv. St1</strain>
    </source>
</reference>
<feature type="compositionally biased region" description="Polar residues" evidence="1">
    <location>
        <begin position="1"/>
        <end position="12"/>
    </location>
</feature>
<dbReference type="OrthoDB" id="1919336at2759"/>
<dbReference type="InterPro" id="IPR045881">
    <property type="entry name" value="MNM1-like"/>
</dbReference>
<dbReference type="STRING" id="3775.A0A1Q3CSE1"/>
<dbReference type="InParanoid" id="A0A1Q3CSE1"/>
<organism evidence="2 3">
    <name type="scientific">Cephalotus follicularis</name>
    <name type="common">Albany pitcher plant</name>
    <dbReference type="NCBI Taxonomy" id="3775"/>
    <lineage>
        <taxon>Eukaryota</taxon>
        <taxon>Viridiplantae</taxon>
        <taxon>Streptophyta</taxon>
        <taxon>Embryophyta</taxon>
        <taxon>Tracheophyta</taxon>
        <taxon>Spermatophyta</taxon>
        <taxon>Magnoliopsida</taxon>
        <taxon>eudicotyledons</taxon>
        <taxon>Gunneridae</taxon>
        <taxon>Pentapetalae</taxon>
        <taxon>rosids</taxon>
        <taxon>fabids</taxon>
        <taxon>Oxalidales</taxon>
        <taxon>Cephalotaceae</taxon>
        <taxon>Cephalotus</taxon>
    </lineage>
</organism>
<gene>
    <name evidence="2" type="ORF">CFOL_v3_26546</name>
</gene>
<dbReference type="PANTHER" id="PTHR34682">
    <property type="entry name" value="AT HOOK MOTIF-CONTAINING PROTEIN"/>
    <property type="match status" value="1"/>
</dbReference>
<feature type="region of interest" description="Disordered" evidence="1">
    <location>
        <begin position="1"/>
        <end position="53"/>
    </location>
</feature>
<accession>A0A1Q3CSE1</accession>